<dbReference type="AlphaFoldDB" id="A0AAV4DAB7"/>
<dbReference type="EMBL" id="BLXT01007646">
    <property type="protein sequence ID" value="GFO40876.1"/>
    <property type="molecule type" value="Genomic_DNA"/>
</dbReference>
<comment type="caution">
    <text evidence="1">The sequence shown here is derived from an EMBL/GenBank/DDBJ whole genome shotgun (WGS) entry which is preliminary data.</text>
</comment>
<evidence type="ECO:0000313" key="2">
    <source>
        <dbReference type="Proteomes" id="UP000735302"/>
    </source>
</evidence>
<name>A0AAV4DAB7_9GAST</name>
<gene>
    <name evidence="1" type="ORF">PoB_006738100</name>
</gene>
<reference evidence="1 2" key="1">
    <citation type="journal article" date="2021" name="Elife">
        <title>Chloroplast acquisition without the gene transfer in kleptoplastic sea slugs, Plakobranchus ocellatus.</title>
        <authorList>
            <person name="Maeda T."/>
            <person name="Takahashi S."/>
            <person name="Yoshida T."/>
            <person name="Shimamura S."/>
            <person name="Takaki Y."/>
            <person name="Nagai Y."/>
            <person name="Toyoda A."/>
            <person name="Suzuki Y."/>
            <person name="Arimoto A."/>
            <person name="Ishii H."/>
            <person name="Satoh N."/>
            <person name="Nishiyama T."/>
            <person name="Hasebe M."/>
            <person name="Maruyama T."/>
            <person name="Minagawa J."/>
            <person name="Obokata J."/>
            <person name="Shigenobu S."/>
        </authorList>
    </citation>
    <scope>NUCLEOTIDE SEQUENCE [LARGE SCALE GENOMIC DNA]</scope>
</reference>
<protein>
    <submittedName>
        <fullName evidence="1">Uncharacterized protein</fullName>
    </submittedName>
</protein>
<accession>A0AAV4DAB7</accession>
<sequence length="182" mass="19859">MFSLSLNIGTIQFEFFKVPGVTQSSGTHRRATTPSSPSIQREEVSVFEQSKQKNLTEAIKEVKNLLENVTSTTPKDVSTIADILQQIDFSEQTLPPSSVQDALDVISVISDLPEDNDLVSPKTYANSSNRILQAVDKLGVALQLPEGKTNQRFVSGDITLEVWEIGDQPEGSPTVIGLKVIC</sequence>
<organism evidence="1 2">
    <name type="scientific">Plakobranchus ocellatus</name>
    <dbReference type="NCBI Taxonomy" id="259542"/>
    <lineage>
        <taxon>Eukaryota</taxon>
        <taxon>Metazoa</taxon>
        <taxon>Spiralia</taxon>
        <taxon>Lophotrochozoa</taxon>
        <taxon>Mollusca</taxon>
        <taxon>Gastropoda</taxon>
        <taxon>Heterobranchia</taxon>
        <taxon>Euthyneura</taxon>
        <taxon>Panpulmonata</taxon>
        <taxon>Sacoglossa</taxon>
        <taxon>Placobranchoidea</taxon>
        <taxon>Plakobranchidae</taxon>
        <taxon>Plakobranchus</taxon>
    </lineage>
</organism>
<proteinExistence type="predicted"/>
<evidence type="ECO:0000313" key="1">
    <source>
        <dbReference type="EMBL" id="GFO40876.1"/>
    </source>
</evidence>
<keyword evidence="2" id="KW-1185">Reference proteome</keyword>
<dbReference type="Proteomes" id="UP000735302">
    <property type="component" value="Unassembled WGS sequence"/>
</dbReference>